<feature type="compositionally biased region" description="Basic and acidic residues" evidence="1">
    <location>
        <begin position="175"/>
        <end position="185"/>
    </location>
</feature>
<proteinExistence type="predicted"/>
<reference evidence="2 3" key="1">
    <citation type="journal article" date="2023" name="Plants (Basel)">
        <title>Bridging the Gap: Combining Genomics and Transcriptomics Approaches to Understand Stylosanthes scabra, an Orphan Legume from the Brazilian Caatinga.</title>
        <authorList>
            <person name="Ferreira-Neto J.R.C."/>
            <person name="da Silva M.D."/>
            <person name="Binneck E."/>
            <person name="de Melo N.F."/>
            <person name="da Silva R.H."/>
            <person name="de Melo A.L.T.M."/>
            <person name="Pandolfi V."/>
            <person name="Bustamante F.O."/>
            <person name="Brasileiro-Vidal A.C."/>
            <person name="Benko-Iseppon A.M."/>
        </authorList>
    </citation>
    <scope>NUCLEOTIDE SEQUENCE [LARGE SCALE GENOMIC DNA]</scope>
    <source>
        <tissue evidence="2">Leaves</tissue>
    </source>
</reference>
<evidence type="ECO:0000313" key="3">
    <source>
        <dbReference type="Proteomes" id="UP001341840"/>
    </source>
</evidence>
<name>A0ABU6SQE0_9FABA</name>
<accession>A0ABU6SQE0</accession>
<dbReference type="PANTHER" id="PTHR37752:SF1">
    <property type="entry name" value="OS02G0610700 PROTEIN"/>
    <property type="match status" value="1"/>
</dbReference>
<feature type="region of interest" description="Disordered" evidence="1">
    <location>
        <begin position="142"/>
        <end position="185"/>
    </location>
</feature>
<gene>
    <name evidence="2" type="ORF">PIB30_073427</name>
</gene>
<sequence length="185" mass="20455">MLREVSSGKEGSNKDVIMVDPVEAKRLVARQMERIKVKEKLKRRRQIEAINGAWAMIGLAAGLIIEGQSGKSIPTQKFTRYRGNYRRIYRRKNSAGNSAGNTKIKLDTKIMLPEENSAGNDIPLFSGTTWSDSLLAMLRDLASPSQPQDPRANPAPFPPTPRHCSSRLGVALTPNHHDRTPASSP</sequence>
<keyword evidence="3" id="KW-1185">Reference proteome</keyword>
<dbReference type="Proteomes" id="UP001341840">
    <property type="component" value="Unassembled WGS sequence"/>
</dbReference>
<dbReference type="InterPro" id="IPR053091">
    <property type="entry name" value="PSII_Assembly/Photoprotect-Rel"/>
</dbReference>
<organism evidence="2 3">
    <name type="scientific">Stylosanthes scabra</name>
    <dbReference type="NCBI Taxonomy" id="79078"/>
    <lineage>
        <taxon>Eukaryota</taxon>
        <taxon>Viridiplantae</taxon>
        <taxon>Streptophyta</taxon>
        <taxon>Embryophyta</taxon>
        <taxon>Tracheophyta</taxon>
        <taxon>Spermatophyta</taxon>
        <taxon>Magnoliopsida</taxon>
        <taxon>eudicotyledons</taxon>
        <taxon>Gunneridae</taxon>
        <taxon>Pentapetalae</taxon>
        <taxon>rosids</taxon>
        <taxon>fabids</taxon>
        <taxon>Fabales</taxon>
        <taxon>Fabaceae</taxon>
        <taxon>Papilionoideae</taxon>
        <taxon>50 kb inversion clade</taxon>
        <taxon>dalbergioids sensu lato</taxon>
        <taxon>Dalbergieae</taxon>
        <taxon>Pterocarpus clade</taxon>
        <taxon>Stylosanthes</taxon>
    </lineage>
</organism>
<comment type="caution">
    <text evidence="2">The sequence shown here is derived from an EMBL/GenBank/DDBJ whole genome shotgun (WGS) entry which is preliminary data.</text>
</comment>
<protein>
    <submittedName>
        <fullName evidence="2">Uncharacterized protein</fullName>
    </submittedName>
</protein>
<evidence type="ECO:0000256" key="1">
    <source>
        <dbReference type="SAM" id="MobiDB-lite"/>
    </source>
</evidence>
<dbReference type="PANTHER" id="PTHR37752">
    <property type="entry name" value="OS02G0610700 PROTEIN"/>
    <property type="match status" value="1"/>
</dbReference>
<dbReference type="EMBL" id="JASCZI010061306">
    <property type="protein sequence ID" value="MED6138334.1"/>
    <property type="molecule type" value="Genomic_DNA"/>
</dbReference>
<evidence type="ECO:0000313" key="2">
    <source>
        <dbReference type="EMBL" id="MED6138334.1"/>
    </source>
</evidence>